<accession>A0ABT2D161</accession>
<evidence type="ECO:0000313" key="8">
    <source>
        <dbReference type="Proteomes" id="UP001204621"/>
    </source>
</evidence>
<dbReference type="InterPro" id="IPR006140">
    <property type="entry name" value="D-isomer_DH_NAD-bd"/>
</dbReference>
<keyword evidence="2 4" id="KW-0560">Oxidoreductase</keyword>
<proteinExistence type="inferred from homology"/>
<comment type="similarity">
    <text evidence="1 4">Belongs to the D-isomer specific 2-hydroxyacid dehydrogenase family.</text>
</comment>
<dbReference type="CDD" id="cd12169">
    <property type="entry name" value="PGDH_like_1"/>
    <property type="match status" value="1"/>
</dbReference>
<evidence type="ECO:0000256" key="1">
    <source>
        <dbReference type="ARBA" id="ARBA00005854"/>
    </source>
</evidence>
<dbReference type="SUPFAM" id="SSF52283">
    <property type="entry name" value="Formate/glycerate dehydrogenase catalytic domain-like"/>
    <property type="match status" value="1"/>
</dbReference>
<name>A0ABT2D161_9BURK</name>
<dbReference type="EMBL" id="JANUGU010000006">
    <property type="protein sequence ID" value="MCS0659952.1"/>
    <property type="molecule type" value="Genomic_DNA"/>
</dbReference>
<dbReference type="Pfam" id="PF00389">
    <property type="entry name" value="2-Hacid_dh"/>
    <property type="match status" value="1"/>
</dbReference>
<evidence type="ECO:0000259" key="6">
    <source>
        <dbReference type="Pfam" id="PF02826"/>
    </source>
</evidence>
<dbReference type="InterPro" id="IPR036291">
    <property type="entry name" value="NAD(P)-bd_dom_sf"/>
</dbReference>
<feature type="domain" description="D-isomer specific 2-hydroxyacid dehydrogenase catalytic" evidence="5">
    <location>
        <begin position="5"/>
        <end position="319"/>
    </location>
</feature>
<dbReference type="Proteomes" id="UP001204621">
    <property type="component" value="Unassembled WGS sequence"/>
</dbReference>
<sequence length="329" mass="35525">MKIAILDDYQDAVRHLDCFRLLDGHEVKVFTNSARGIGQLAIRLASFDALVLIRERTTFPRALLAKLPNLKLISQTGKVSGHVDVVAATEHGIAIAEGVGSPVAPAELTWALVMAASRRIVPYANNLKDGLWQTASVNPQLNGLGRTLKGRTLAIWSYGKIGKLVAGYGKAFGMRVLVWGGEKSRQAAVADGFEAAPSREAFFEQADVLSLHIRLADATRGLVTAEDLARMKPDALFVNTSRAELVQEGALEAALRAGRPGWAALDVFNDEPLPAGAELLRIPTVLATPHLGYVEKDSYEMYFRAAFENVVNFASGKPSNILNPEALEA</sequence>
<keyword evidence="3" id="KW-0520">NAD</keyword>
<organism evidence="7 8">
    <name type="scientific">Massilia terrae</name>
    <dbReference type="NCBI Taxonomy" id="1811224"/>
    <lineage>
        <taxon>Bacteria</taxon>
        <taxon>Pseudomonadati</taxon>
        <taxon>Pseudomonadota</taxon>
        <taxon>Betaproteobacteria</taxon>
        <taxon>Burkholderiales</taxon>
        <taxon>Oxalobacteraceae</taxon>
        <taxon>Telluria group</taxon>
        <taxon>Massilia</taxon>
    </lineage>
</organism>
<gene>
    <name evidence="7" type="ORF">NX778_17915</name>
</gene>
<comment type="caution">
    <text evidence="7">The sequence shown here is derived from an EMBL/GenBank/DDBJ whole genome shotgun (WGS) entry which is preliminary data.</text>
</comment>
<dbReference type="InterPro" id="IPR050857">
    <property type="entry name" value="D-2-hydroxyacid_DH"/>
</dbReference>
<evidence type="ECO:0000256" key="2">
    <source>
        <dbReference type="ARBA" id="ARBA00023002"/>
    </source>
</evidence>
<evidence type="ECO:0000313" key="7">
    <source>
        <dbReference type="EMBL" id="MCS0659952.1"/>
    </source>
</evidence>
<dbReference type="RefSeq" id="WP_258813144.1">
    <property type="nucleotide sequence ID" value="NZ_JANUGU010000006.1"/>
</dbReference>
<reference evidence="7 8" key="1">
    <citation type="submission" date="2022-08" db="EMBL/GenBank/DDBJ databases">
        <title>Reclassification of Massilia species as members of the genera Telluria, Duganella, Pseudoduganella, Mokoshia gen. nov. and Zemynaea gen. nov. using orthogonal and non-orthogonal genome-based approaches.</title>
        <authorList>
            <person name="Bowman J.P."/>
        </authorList>
    </citation>
    <scope>NUCLEOTIDE SEQUENCE [LARGE SCALE GENOMIC DNA]</scope>
    <source>
        <strain evidence="7 8">JCM 31606</strain>
    </source>
</reference>
<dbReference type="PANTHER" id="PTHR42789">
    <property type="entry name" value="D-ISOMER SPECIFIC 2-HYDROXYACID DEHYDROGENASE FAMILY PROTEIN (AFU_ORTHOLOGUE AFUA_6G10090)"/>
    <property type="match status" value="1"/>
</dbReference>
<evidence type="ECO:0000259" key="5">
    <source>
        <dbReference type="Pfam" id="PF00389"/>
    </source>
</evidence>
<dbReference type="Gene3D" id="3.40.50.720">
    <property type="entry name" value="NAD(P)-binding Rossmann-like Domain"/>
    <property type="match status" value="2"/>
</dbReference>
<dbReference type="SUPFAM" id="SSF51735">
    <property type="entry name" value="NAD(P)-binding Rossmann-fold domains"/>
    <property type="match status" value="1"/>
</dbReference>
<evidence type="ECO:0000256" key="3">
    <source>
        <dbReference type="ARBA" id="ARBA00023027"/>
    </source>
</evidence>
<dbReference type="Pfam" id="PF02826">
    <property type="entry name" value="2-Hacid_dh_C"/>
    <property type="match status" value="1"/>
</dbReference>
<evidence type="ECO:0000256" key="4">
    <source>
        <dbReference type="RuleBase" id="RU003719"/>
    </source>
</evidence>
<dbReference type="PANTHER" id="PTHR42789:SF1">
    <property type="entry name" value="D-ISOMER SPECIFIC 2-HYDROXYACID DEHYDROGENASE FAMILY PROTEIN (AFU_ORTHOLOGUE AFUA_6G10090)"/>
    <property type="match status" value="1"/>
</dbReference>
<feature type="domain" description="D-isomer specific 2-hydroxyacid dehydrogenase NAD-binding" evidence="6">
    <location>
        <begin position="111"/>
        <end position="292"/>
    </location>
</feature>
<dbReference type="InterPro" id="IPR006139">
    <property type="entry name" value="D-isomer_2_OHA_DH_cat_dom"/>
</dbReference>
<protein>
    <submittedName>
        <fullName evidence="7">D-2-hydroxyacid dehydrogenase family protein</fullName>
    </submittedName>
</protein>
<keyword evidence="8" id="KW-1185">Reference proteome</keyword>